<dbReference type="InterPro" id="IPR036397">
    <property type="entry name" value="RNaseH_sf"/>
</dbReference>
<dbReference type="InterPro" id="IPR006292">
    <property type="entry name" value="RNase_D"/>
</dbReference>
<dbReference type="SUPFAM" id="SSF47819">
    <property type="entry name" value="HRDC-like"/>
    <property type="match status" value="2"/>
</dbReference>
<evidence type="ECO:0000256" key="2">
    <source>
        <dbReference type="ARBA" id="ARBA00022694"/>
    </source>
</evidence>
<dbReference type="SUPFAM" id="SSF53098">
    <property type="entry name" value="Ribonuclease H-like"/>
    <property type="match status" value="1"/>
</dbReference>
<proteinExistence type="inferred from homology"/>
<dbReference type="EMBL" id="FOFO01000016">
    <property type="protein sequence ID" value="SEQ09105.1"/>
    <property type="molecule type" value="Genomic_DNA"/>
</dbReference>
<dbReference type="PROSITE" id="PS50967">
    <property type="entry name" value="HRDC"/>
    <property type="match status" value="1"/>
</dbReference>
<keyword evidence="5 6" id="KW-0269">Exonuclease</keyword>
<keyword evidence="2 6" id="KW-0819">tRNA processing</keyword>
<feature type="domain" description="HRDC" evidence="7">
    <location>
        <begin position="210"/>
        <end position="290"/>
    </location>
</feature>
<dbReference type="InterPro" id="IPR012337">
    <property type="entry name" value="RNaseH-like_sf"/>
</dbReference>
<evidence type="ECO:0000313" key="8">
    <source>
        <dbReference type="EMBL" id="SEQ09105.1"/>
    </source>
</evidence>
<reference evidence="8 9" key="1">
    <citation type="submission" date="2016-10" db="EMBL/GenBank/DDBJ databases">
        <authorList>
            <person name="de Groot N.N."/>
        </authorList>
    </citation>
    <scope>NUCLEOTIDE SEQUENCE [LARGE SCALE GENOMIC DNA]</scope>
    <source>
        <strain evidence="8 9">B7-7</strain>
    </source>
</reference>
<dbReference type="GO" id="GO:0008408">
    <property type="term" value="F:3'-5' exonuclease activity"/>
    <property type="evidence" value="ECO:0007669"/>
    <property type="project" value="InterPro"/>
</dbReference>
<comment type="cofactor">
    <cofactor evidence="6">
        <name>a divalent metal cation</name>
        <dbReference type="ChEBI" id="CHEBI:60240"/>
    </cofactor>
</comment>
<dbReference type="InterPro" id="IPR002121">
    <property type="entry name" value="HRDC_dom"/>
</dbReference>
<dbReference type="PANTHER" id="PTHR47649">
    <property type="entry name" value="RIBONUCLEASE D"/>
    <property type="match status" value="1"/>
</dbReference>
<dbReference type="Pfam" id="PF01612">
    <property type="entry name" value="DNA_pol_A_exo1"/>
    <property type="match status" value="1"/>
</dbReference>
<dbReference type="STRING" id="867345.SAMN05421693_11650"/>
<dbReference type="Gene3D" id="1.10.150.80">
    <property type="entry name" value="HRDC domain"/>
    <property type="match status" value="1"/>
</dbReference>
<dbReference type="EC" id="3.1.13.5" evidence="6"/>
<keyword evidence="4 6" id="KW-0378">Hydrolase</keyword>
<keyword evidence="3 6" id="KW-0540">Nuclease</keyword>
<comment type="similarity">
    <text evidence="6">Belongs to the RNase D family.</text>
</comment>
<evidence type="ECO:0000256" key="6">
    <source>
        <dbReference type="HAMAP-Rule" id="MF_01899"/>
    </source>
</evidence>
<accession>A0A1H9D6M0</accession>
<comment type="catalytic activity">
    <reaction evidence="6">
        <text>Exonucleolytic cleavage that removes extra residues from the 3'-terminus of tRNA to produce 5'-mononucleotides.</text>
        <dbReference type="EC" id="3.1.13.5"/>
    </reaction>
</comment>
<dbReference type="Proteomes" id="UP000199496">
    <property type="component" value="Unassembled WGS sequence"/>
</dbReference>
<dbReference type="GO" id="GO:0042780">
    <property type="term" value="P:tRNA 3'-end processing"/>
    <property type="evidence" value="ECO:0007669"/>
    <property type="project" value="UniProtKB-UniRule"/>
</dbReference>
<dbReference type="SMART" id="SM00474">
    <property type="entry name" value="35EXOc"/>
    <property type="match status" value="1"/>
</dbReference>
<dbReference type="Pfam" id="PF00570">
    <property type="entry name" value="HRDC"/>
    <property type="match status" value="1"/>
</dbReference>
<protein>
    <recommendedName>
        <fullName evidence="6">Ribonuclease D</fullName>
        <shortName evidence="6">RNase D</shortName>
        <ecNumber evidence="6">3.1.13.5</ecNumber>
    </recommendedName>
</protein>
<dbReference type="InterPro" id="IPR010997">
    <property type="entry name" value="HRDC-like_sf"/>
</dbReference>
<dbReference type="Gene3D" id="3.30.420.10">
    <property type="entry name" value="Ribonuclease H-like superfamily/Ribonuclease H"/>
    <property type="match status" value="1"/>
</dbReference>
<dbReference type="GO" id="GO:0005737">
    <property type="term" value="C:cytoplasm"/>
    <property type="evidence" value="ECO:0007669"/>
    <property type="project" value="UniProtKB-SubCell"/>
</dbReference>
<evidence type="ECO:0000256" key="5">
    <source>
        <dbReference type="ARBA" id="ARBA00022839"/>
    </source>
</evidence>
<dbReference type="GO" id="GO:0000166">
    <property type="term" value="F:nucleotide binding"/>
    <property type="evidence" value="ECO:0007669"/>
    <property type="project" value="InterPro"/>
</dbReference>
<name>A0A1H9D6M0_9GAMM</name>
<comment type="subcellular location">
    <subcellularLocation>
        <location evidence="6">Cytoplasm</location>
    </subcellularLocation>
</comment>
<evidence type="ECO:0000256" key="1">
    <source>
        <dbReference type="ARBA" id="ARBA00022490"/>
    </source>
</evidence>
<dbReference type="OrthoDB" id="9800549at2"/>
<dbReference type="GO" id="GO:0003676">
    <property type="term" value="F:nucleic acid binding"/>
    <property type="evidence" value="ECO:0007669"/>
    <property type="project" value="InterPro"/>
</dbReference>
<evidence type="ECO:0000256" key="4">
    <source>
        <dbReference type="ARBA" id="ARBA00022801"/>
    </source>
</evidence>
<dbReference type="InterPro" id="IPR051086">
    <property type="entry name" value="RNase_D-like"/>
</dbReference>
<dbReference type="HAMAP" id="MF_01899">
    <property type="entry name" value="RNase_D"/>
    <property type="match status" value="1"/>
</dbReference>
<sequence>MDQARFIDTPEALEALCQALEPCTWLALDTEFIREKTYYPKLCLIQVATLDQVVCIDPLALDDLTPLTHLLRRPDLVKVFHAAAQDLEVLYYREGFIPTQVFDTQVAAALLGYGDQIGYAKMVQAVLGVSLEKGQSRTDWSRRPLDPEQLNYAADDVRYLARAYPLIHDALERNDRLSWLWEDSRNLFNPVTQSTCEMLWRRIRGIHTLRGSQLAIVKELVCWREEEAMRTNQPRRWLLQDEVILDLARRKPSNMARLSRTRGLQDTILRRYSQTLLELVQKGAQCPRDAWPSLPPLIQLSPAQEVLVDVAMGLLRYQAQQHGISPAAIGNRRDVESLVAGQADCILLQGWRARLAGNTLQQWLQGQQAIRVESGQLHLD</sequence>
<evidence type="ECO:0000256" key="3">
    <source>
        <dbReference type="ARBA" id="ARBA00022722"/>
    </source>
</evidence>
<dbReference type="RefSeq" id="WP_090206953.1">
    <property type="nucleotide sequence ID" value="NZ_FOFO01000016.1"/>
</dbReference>
<dbReference type="NCBIfam" id="TIGR01388">
    <property type="entry name" value="rnd"/>
    <property type="match status" value="1"/>
</dbReference>
<organism evidence="8 9">
    <name type="scientific">Ectothiorhodospira magna</name>
    <dbReference type="NCBI Taxonomy" id="867345"/>
    <lineage>
        <taxon>Bacteria</taxon>
        <taxon>Pseudomonadati</taxon>
        <taxon>Pseudomonadota</taxon>
        <taxon>Gammaproteobacteria</taxon>
        <taxon>Chromatiales</taxon>
        <taxon>Ectothiorhodospiraceae</taxon>
        <taxon>Ectothiorhodospira</taxon>
    </lineage>
</organism>
<dbReference type="AlphaFoldDB" id="A0A1H9D6M0"/>
<dbReference type="GO" id="GO:0033890">
    <property type="term" value="F:ribonuclease D activity"/>
    <property type="evidence" value="ECO:0007669"/>
    <property type="project" value="UniProtKB-UniRule"/>
</dbReference>
<dbReference type="CDD" id="cd06142">
    <property type="entry name" value="RNaseD_exo"/>
    <property type="match status" value="1"/>
</dbReference>
<gene>
    <name evidence="6" type="primary">rnd</name>
    <name evidence="8" type="ORF">SAMN05421693_11650</name>
</gene>
<evidence type="ECO:0000313" key="9">
    <source>
        <dbReference type="Proteomes" id="UP000199496"/>
    </source>
</evidence>
<dbReference type="InterPro" id="IPR044876">
    <property type="entry name" value="HRDC_dom_sf"/>
</dbReference>
<dbReference type="InterPro" id="IPR002562">
    <property type="entry name" value="3'-5'_exonuclease_dom"/>
</dbReference>
<dbReference type="PANTHER" id="PTHR47649:SF1">
    <property type="entry name" value="RIBONUCLEASE D"/>
    <property type="match status" value="1"/>
</dbReference>
<comment type="function">
    <text evidence="6">Exonuclease involved in the 3' processing of various precursor tRNAs. Initiates hydrolysis at the 3'-terminus of an RNA molecule and releases 5'-mononucleotides.</text>
</comment>
<keyword evidence="1 6" id="KW-0963">Cytoplasm</keyword>
<evidence type="ECO:0000259" key="7">
    <source>
        <dbReference type="PROSITE" id="PS50967"/>
    </source>
</evidence>
<keyword evidence="9" id="KW-1185">Reference proteome</keyword>